<evidence type="ECO:0000313" key="5">
    <source>
        <dbReference type="EMBL" id="BDQ35592.1"/>
    </source>
</evidence>
<dbReference type="PANTHER" id="PTHR40447">
    <property type="entry name" value="ANAEROBIC SULFITE REDUCTASE SUBUNIT A"/>
    <property type="match status" value="1"/>
</dbReference>
<reference evidence="5" key="1">
    <citation type="submission" date="2022-08" db="EMBL/GenBank/DDBJ databases">
        <title>Genome Sequence of the sulphate-reducing bacterium, Pseudodesulfovibrio portus JCM14722.</title>
        <authorList>
            <person name="Kondo R."/>
            <person name="Kataoka T."/>
        </authorList>
    </citation>
    <scope>NUCLEOTIDE SEQUENCE</scope>
    <source>
        <strain evidence="5">JCM 14722</strain>
    </source>
</reference>
<sequence>MVAKFLAYNELDSWLAKMAEQYRTIVPRREGDAVLFGPYCESASVELRVRPTQSPKNAVFPQCEALLTYKYNKNPEEPGRVEVEVNEHLDGTPTVVVGGRPCDAAGFNVIDRVYDTDRVRDLNYLTRREATLFISMTCAKPATTCFCNWVGGGPASPSGSDVLMTPIADGYVFEAVTERGEGLIKADLIDASDAQVEDARAVKEAAEAAMGDPVDPSAAREKLLEHFDDVEFWEAEAGKCISCGTCTYLCPTCYCFNISDEKFGHEGVRLRTWDYCMSSLFTQEASGHNPRPTKAHRLKNRVGHKFSYYPSLHDGNIACCGCGRCIKSCPASVDIRAVVLNAIAAPAPQPES</sequence>
<keyword evidence="2" id="KW-0408">Iron</keyword>
<keyword evidence="3" id="KW-0411">Iron-sulfur</keyword>
<keyword evidence="6" id="KW-1185">Reference proteome</keyword>
<dbReference type="Proteomes" id="UP001061361">
    <property type="component" value="Chromosome"/>
</dbReference>
<feature type="domain" description="4Fe-4S ferredoxin-type" evidence="4">
    <location>
        <begin position="308"/>
        <end position="338"/>
    </location>
</feature>
<name>A0ABN6RX66_9BACT</name>
<organism evidence="5 6">
    <name type="scientific">Pseudodesulfovibrio portus</name>
    <dbReference type="NCBI Taxonomy" id="231439"/>
    <lineage>
        <taxon>Bacteria</taxon>
        <taxon>Pseudomonadati</taxon>
        <taxon>Thermodesulfobacteriota</taxon>
        <taxon>Desulfovibrionia</taxon>
        <taxon>Desulfovibrionales</taxon>
        <taxon>Desulfovibrionaceae</taxon>
    </lineage>
</organism>
<gene>
    <name evidence="5" type="ORF">JCM14722_31340</name>
</gene>
<dbReference type="RefSeq" id="WP_264982486.1">
    <property type="nucleotide sequence ID" value="NZ_AP026708.1"/>
</dbReference>
<keyword evidence="1" id="KW-0479">Metal-binding</keyword>
<dbReference type="Gene3D" id="1.10.1060.10">
    <property type="entry name" value="Alpha-helical ferredoxin"/>
    <property type="match status" value="1"/>
</dbReference>
<evidence type="ECO:0000256" key="2">
    <source>
        <dbReference type="ARBA" id="ARBA00023004"/>
    </source>
</evidence>
<evidence type="ECO:0000256" key="1">
    <source>
        <dbReference type="ARBA" id="ARBA00022723"/>
    </source>
</evidence>
<evidence type="ECO:0000313" key="6">
    <source>
        <dbReference type="Proteomes" id="UP001061361"/>
    </source>
</evidence>
<dbReference type="PROSITE" id="PS00198">
    <property type="entry name" value="4FE4S_FER_1"/>
    <property type="match status" value="2"/>
</dbReference>
<dbReference type="InterPro" id="IPR017900">
    <property type="entry name" value="4Fe4S_Fe_S_CS"/>
</dbReference>
<evidence type="ECO:0000259" key="4">
    <source>
        <dbReference type="PROSITE" id="PS51379"/>
    </source>
</evidence>
<dbReference type="PROSITE" id="PS51379">
    <property type="entry name" value="4FE4S_FER_2"/>
    <property type="match status" value="2"/>
</dbReference>
<proteinExistence type="predicted"/>
<dbReference type="PANTHER" id="PTHR40447:SF1">
    <property type="entry name" value="ANAEROBIC SULFITE REDUCTASE SUBUNIT A"/>
    <property type="match status" value="1"/>
</dbReference>
<feature type="domain" description="4Fe-4S ferredoxin-type" evidence="4">
    <location>
        <begin position="231"/>
        <end position="261"/>
    </location>
</feature>
<dbReference type="InterPro" id="IPR017896">
    <property type="entry name" value="4Fe4S_Fe-S-bd"/>
</dbReference>
<protein>
    <submittedName>
        <fullName evidence="5">Hydrogenase</fullName>
    </submittedName>
</protein>
<dbReference type="EMBL" id="AP026708">
    <property type="protein sequence ID" value="BDQ35592.1"/>
    <property type="molecule type" value="Genomic_DNA"/>
</dbReference>
<dbReference type="Pfam" id="PF17179">
    <property type="entry name" value="Fer4_22"/>
    <property type="match status" value="1"/>
</dbReference>
<evidence type="ECO:0000256" key="3">
    <source>
        <dbReference type="ARBA" id="ARBA00023014"/>
    </source>
</evidence>
<dbReference type="SUPFAM" id="SSF46548">
    <property type="entry name" value="alpha-helical ferredoxin"/>
    <property type="match status" value="1"/>
</dbReference>
<dbReference type="InterPro" id="IPR009051">
    <property type="entry name" value="Helical_ferredxn"/>
</dbReference>
<accession>A0ABN6RX66</accession>